<dbReference type="InterPro" id="IPR029044">
    <property type="entry name" value="Nucleotide-diphossugar_trans"/>
</dbReference>
<keyword evidence="4" id="KW-1133">Transmembrane helix</keyword>
<proteinExistence type="inferred from homology"/>
<feature type="transmembrane region" description="Helical" evidence="4">
    <location>
        <begin position="242"/>
        <end position="262"/>
    </location>
</feature>
<dbReference type="AlphaFoldDB" id="A0AAC9W4B7"/>
<dbReference type="GO" id="GO:0016757">
    <property type="term" value="F:glycosyltransferase activity"/>
    <property type="evidence" value="ECO:0007669"/>
    <property type="project" value="UniProtKB-KW"/>
</dbReference>
<dbReference type="InterPro" id="IPR001173">
    <property type="entry name" value="Glyco_trans_2-like"/>
</dbReference>
<evidence type="ECO:0000256" key="2">
    <source>
        <dbReference type="ARBA" id="ARBA00022676"/>
    </source>
</evidence>
<gene>
    <name evidence="6" type="ORF">B2M23_19475</name>
</gene>
<evidence type="ECO:0000313" key="6">
    <source>
        <dbReference type="EMBL" id="ARD67585.1"/>
    </source>
</evidence>
<keyword evidence="4" id="KW-0472">Membrane</keyword>
<keyword evidence="3 6" id="KW-0808">Transferase</keyword>
<feature type="domain" description="Glycosyltransferase 2-like" evidence="5">
    <location>
        <begin position="6"/>
        <end position="169"/>
    </location>
</feature>
<keyword evidence="2" id="KW-0328">Glycosyltransferase</keyword>
<dbReference type="RefSeq" id="WP_038351367.1">
    <property type="nucleotide sequence ID" value="NZ_CP019962.1"/>
</dbReference>
<reference evidence="7" key="1">
    <citation type="journal article" date="2017" name="Sci. Rep.">
        <title>Determination of the Genome and Primary Transcriptome of Syngas Fermenting Eubacterium limosum ATCC 8486.</title>
        <authorList>
            <person name="Song Y."/>
            <person name="Shin J."/>
            <person name="Jeong Y."/>
            <person name="Jin S."/>
            <person name="Lee J.K."/>
            <person name="Kim D.R."/>
            <person name="Kim S.C."/>
            <person name="Cho S."/>
            <person name="Cho B.K."/>
        </authorList>
    </citation>
    <scope>NUCLEOTIDE SEQUENCE [LARGE SCALE GENOMIC DNA]</scope>
    <source>
        <strain evidence="7">ATCC 8486</strain>
    </source>
</reference>
<sequence>MVKKYSVLLSLYMEEKPCYLKQSINSMINQTIKPDEIVIVKDGPLTTELEIVLDRYISRYPNLFKIVISKENIGLGKALNLGLDSCKNELVARMDTDDISKPERCEKQLELFNSNTNLSLVGTNVDEFFDNPERVISTRKVPSKQSDIYNFSKRRSAFNHPTVMYKKSIVFQFNGYSDLRRNQDVDLFGRMLYGGCVAQNIDESLLLFRSNDSLTKRRKSWENSKSYMNVIKKFWKIGYASFWDYCIVVIGQLAIALFPIKVQKIIYKKFLRK</sequence>
<dbReference type="PANTHER" id="PTHR43685:SF5">
    <property type="entry name" value="GLYCOSYLTRANSFERASE EPSE-RELATED"/>
    <property type="match status" value="1"/>
</dbReference>
<evidence type="ECO:0000313" key="7">
    <source>
        <dbReference type="Proteomes" id="UP000192391"/>
    </source>
</evidence>
<dbReference type="InterPro" id="IPR050834">
    <property type="entry name" value="Glycosyltransf_2"/>
</dbReference>
<evidence type="ECO:0000256" key="1">
    <source>
        <dbReference type="ARBA" id="ARBA00006739"/>
    </source>
</evidence>
<dbReference type="EMBL" id="CP019962">
    <property type="protein sequence ID" value="ARD67585.1"/>
    <property type="molecule type" value="Genomic_DNA"/>
</dbReference>
<evidence type="ECO:0000256" key="3">
    <source>
        <dbReference type="ARBA" id="ARBA00022679"/>
    </source>
</evidence>
<evidence type="ECO:0000259" key="5">
    <source>
        <dbReference type="Pfam" id="PF00535"/>
    </source>
</evidence>
<organism evidence="6 7">
    <name type="scientific">Eubacterium limosum</name>
    <dbReference type="NCBI Taxonomy" id="1736"/>
    <lineage>
        <taxon>Bacteria</taxon>
        <taxon>Bacillati</taxon>
        <taxon>Bacillota</taxon>
        <taxon>Clostridia</taxon>
        <taxon>Eubacteriales</taxon>
        <taxon>Eubacteriaceae</taxon>
        <taxon>Eubacterium</taxon>
    </lineage>
</organism>
<comment type="similarity">
    <text evidence="1">Belongs to the glycosyltransferase 2 family.</text>
</comment>
<keyword evidence="4" id="KW-0812">Transmembrane</keyword>
<protein>
    <submittedName>
        <fullName evidence="6">Glycosyl transferase</fullName>
    </submittedName>
</protein>
<dbReference type="PANTHER" id="PTHR43685">
    <property type="entry name" value="GLYCOSYLTRANSFERASE"/>
    <property type="match status" value="1"/>
</dbReference>
<dbReference type="KEGG" id="elim:B2M23_19475"/>
<evidence type="ECO:0000256" key="4">
    <source>
        <dbReference type="SAM" id="Phobius"/>
    </source>
</evidence>
<dbReference type="Gene3D" id="3.90.550.10">
    <property type="entry name" value="Spore Coat Polysaccharide Biosynthesis Protein SpsA, Chain A"/>
    <property type="match status" value="1"/>
</dbReference>
<dbReference type="SUPFAM" id="SSF53448">
    <property type="entry name" value="Nucleotide-diphospho-sugar transferases"/>
    <property type="match status" value="1"/>
</dbReference>
<dbReference type="Proteomes" id="UP000192391">
    <property type="component" value="Chromosome"/>
</dbReference>
<accession>A0AAC9W4B7</accession>
<name>A0AAC9W4B7_EUBLI</name>
<dbReference type="Pfam" id="PF00535">
    <property type="entry name" value="Glycos_transf_2"/>
    <property type="match status" value="1"/>
</dbReference>